<keyword evidence="1" id="KW-0472">Membrane</keyword>
<evidence type="ECO:0000313" key="3">
    <source>
        <dbReference type="Proteomes" id="UP000005959"/>
    </source>
</evidence>
<gene>
    <name evidence="2" type="ORF">HMPREF0454_00718</name>
</gene>
<feature type="transmembrane region" description="Helical" evidence="1">
    <location>
        <begin position="12"/>
        <end position="32"/>
    </location>
</feature>
<keyword evidence="1" id="KW-0812">Transmembrane</keyword>
<proteinExistence type="predicted"/>
<protein>
    <submittedName>
        <fullName evidence="2">Uncharacterized protein</fullName>
    </submittedName>
</protein>
<evidence type="ECO:0000256" key="1">
    <source>
        <dbReference type="SAM" id="Phobius"/>
    </source>
</evidence>
<dbReference type="Proteomes" id="UP000005959">
    <property type="component" value="Unassembled WGS sequence"/>
</dbReference>
<dbReference type="EMBL" id="AGCI01000010">
    <property type="protein sequence ID" value="EHM46851.1"/>
    <property type="molecule type" value="Genomic_DNA"/>
</dbReference>
<dbReference type="PATRIC" id="fig|1002364.3.peg.655"/>
<accession>G9Y2A6</accession>
<reference evidence="2 3" key="1">
    <citation type="submission" date="2011-08" db="EMBL/GenBank/DDBJ databases">
        <authorList>
            <person name="Weinstock G."/>
            <person name="Sodergren E."/>
            <person name="Clifton S."/>
            <person name="Fulton L."/>
            <person name="Fulton B."/>
            <person name="Courtney L."/>
            <person name="Fronick C."/>
            <person name="Harrison M."/>
            <person name="Strong C."/>
            <person name="Farmer C."/>
            <person name="Delahaunty K."/>
            <person name="Markovic C."/>
            <person name="Hall O."/>
            <person name="Minx P."/>
            <person name="Tomlinson C."/>
            <person name="Mitreva M."/>
            <person name="Hou S."/>
            <person name="Chen J."/>
            <person name="Wollam A."/>
            <person name="Pepin K.H."/>
            <person name="Johnson M."/>
            <person name="Bhonagiri V."/>
            <person name="Zhang X."/>
            <person name="Suruliraj S."/>
            <person name="Warren W."/>
            <person name="Chinwalla A."/>
            <person name="Mardis E.R."/>
            <person name="Wilson R.K."/>
        </authorList>
    </citation>
    <scope>NUCLEOTIDE SEQUENCE [LARGE SCALE GENOMIC DNA]</scope>
    <source>
        <strain evidence="2 3">ATCC 51873</strain>
    </source>
</reference>
<keyword evidence="1" id="KW-1133">Transmembrane helix</keyword>
<dbReference type="HOGENOM" id="CLU_3184353_0_0_6"/>
<comment type="caution">
    <text evidence="2">The sequence shown here is derived from an EMBL/GenBank/DDBJ whole genome shotgun (WGS) entry which is preliminary data.</text>
</comment>
<evidence type="ECO:0000313" key="2">
    <source>
        <dbReference type="EMBL" id="EHM46851.1"/>
    </source>
</evidence>
<organism evidence="2 3">
    <name type="scientific">Hafnia alvei ATCC 51873</name>
    <dbReference type="NCBI Taxonomy" id="1002364"/>
    <lineage>
        <taxon>Bacteria</taxon>
        <taxon>Pseudomonadati</taxon>
        <taxon>Pseudomonadota</taxon>
        <taxon>Gammaproteobacteria</taxon>
        <taxon>Enterobacterales</taxon>
        <taxon>Hafniaceae</taxon>
        <taxon>Hafnia</taxon>
    </lineage>
</organism>
<name>G9Y2A6_HAFAL</name>
<dbReference type="AlphaFoldDB" id="G9Y2A6"/>
<sequence>MRGISPSIKNHPFYYFLAAISLTLAYLVIFTAKEYMTVHFDAYPNQ</sequence>